<dbReference type="Pfam" id="PF01520">
    <property type="entry name" value="Amidase_3"/>
    <property type="match status" value="1"/>
</dbReference>
<proteinExistence type="predicted"/>
<dbReference type="Proteomes" id="UP000637695">
    <property type="component" value="Unassembled WGS sequence"/>
</dbReference>
<name>A0A917K4K8_9BACL</name>
<comment type="caution">
    <text evidence="3">The sequence shown here is derived from an EMBL/GenBank/DDBJ whole genome shotgun (WGS) entry which is preliminary data.</text>
</comment>
<evidence type="ECO:0000313" key="4">
    <source>
        <dbReference type="Proteomes" id="UP000637695"/>
    </source>
</evidence>
<accession>A0A917K4K8</accession>
<dbReference type="CDD" id="cd02696">
    <property type="entry name" value="MurNAc-LAA"/>
    <property type="match status" value="1"/>
</dbReference>
<dbReference type="GO" id="GO:0009253">
    <property type="term" value="P:peptidoglycan catabolic process"/>
    <property type="evidence" value="ECO:0007669"/>
    <property type="project" value="InterPro"/>
</dbReference>
<dbReference type="InterPro" id="IPR050695">
    <property type="entry name" value="N-acetylmuramoyl_amidase_3"/>
</dbReference>
<keyword evidence="1" id="KW-0378">Hydrolase</keyword>
<dbReference type="EMBL" id="BMOY01000008">
    <property type="protein sequence ID" value="GGJ00824.1"/>
    <property type="molecule type" value="Genomic_DNA"/>
</dbReference>
<dbReference type="AlphaFoldDB" id="A0A917K4K8"/>
<evidence type="ECO:0000313" key="3">
    <source>
        <dbReference type="EMBL" id="GGJ00824.1"/>
    </source>
</evidence>
<dbReference type="GO" id="GO:0030288">
    <property type="term" value="C:outer membrane-bounded periplasmic space"/>
    <property type="evidence" value="ECO:0007669"/>
    <property type="project" value="TreeGrafter"/>
</dbReference>
<dbReference type="PANTHER" id="PTHR30404">
    <property type="entry name" value="N-ACETYLMURAMOYL-L-ALANINE AMIDASE"/>
    <property type="match status" value="1"/>
</dbReference>
<sequence length="222" mass="24144">MVGRRIVIDAGHGGPDSGAQGAWGLLEKDINLAVAQKTAILLRQLGAVVCMTRETDTDLSAPEERIRGRRHRTDLAGRLLKTLDCRPDAFVSIHCNAVPDPRWRGAHVIHLANHGPGKTLADVMQAEFRAHLLPTSRQVDETTTLYLLKRLRCPAVLAEIGFLTNPDEAAHLATPAYQWRVAECIAVSLLRFFALPDAAGAVVSGAEPRGAAARFRRPAERA</sequence>
<organism evidence="3 4">
    <name type="scientific">Alicyclobacillus cellulosilyticus</name>
    <dbReference type="NCBI Taxonomy" id="1003997"/>
    <lineage>
        <taxon>Bacteria</taxon>
        <taxon>Bacillati</taxon>
        <taxon>Bacillota</taxon>
        <taxon>Bacilli</taxon>
        <taxon>Bacillales</taxon>
        <taxon>Alicyclobacillaceae</taxon>
        <taxon>Alicyclobacillus</taxon>
    </lineage>
</organism>
<evidence type="ECO:0000259" key="2">
    <source>
        <dbReference type="SMART" id="SM00646"/>
    </source>
</evidence>
<protein>
    <submittedName>
        <fullName evidence="3">Germination-specific N-acetylmuramoyl-L-alanine amidase</fullName>
    </submittedName>
</protein>
<keyword evidence="4" id="KW-1185">Reference proteome</keyword>
<dbReference type="SMART" id="SM00646">
    <property type="entry name" value="Ami_3"/>
    <property type="match status" value="1"/>
</dbReference>
<dbReference type="PANTHER" id="PTHR30404:SF0">
    <property type="entry name" value="N-ACETYLMURAMOYL-L-ALANINE AMIDASE AMIC"/>
    <property type="match status" value="1"/>
</dbReference>
<feature type="domain" description="MurNAc-LAA" evidence="2">
    <location>
        <begin position="81"/>
        <end position="190"/>
    </location>
</feature>
<reference evidence="3" key="2">
    <citation type="submission" date="2020-09" db="EMBL/GenBank/DDBJ databases">
        <authorList>
            <person name="Sun Q."/>
            <person name="Ohkuma M."/>
        </authorList>
    </citation>
    <scope>NUCLEOTIDE SEQUENCE</scope>
    <source>
        <strain evidence="3">JCM 18487</strain>
    </source>
</reference>
<evidence type="ECO:0000256" key="1">
    <source>
        <dbReference type="ARBA" id="ARBA00022801"/>
    </source>
</evidence>
<reference evidence="3" key="1">
    <citation type="journal article" date="2014" name="Int. J. Syst. Evol. Microbiol.">
        <title>Complete genome sequence of Corynebacterium casei LMG S-19264T (=DSM 44701T), isolated from a smear-ripened cheese.</title>
        <authorList>
            <consortium name="US DOE Joint Genome Institute (JGI-PGF)"/>
            <person name="Walter F."/>
            <person name="Albersmeier A."/>
            <person name="Kalinowski J."/>
            <person name="Ruckert C."/>
        </authorList>
    </citation>
    <scope>NUCLEOTIDE SEQUENCE</scope>
    <source>
        <strain evidence="3">JCM 18487</strain>
    </source>
</reference>
<dbReference type="InterPro" id="IPR002508">
    <property type="entry name" value="MurNAc-LAA_cat"/>
</dbReference>
<dbReference type="Gene3D" id="3.40.630.40">
    <property type="entry name" value="Zn-dependent exopeptidases"/>
    <property type="match status" value="1"/>
</dbReference>
<gene>
    <name evidence="3" type="primary">cwlD</name>
    <name evidence="3" type="ORF">GCM10010885_07540</name>
</gene>
<dbReference type="SUPFAM" id="SSF53187">
    <property type="entry name" value="Zn-dependent exopeptidases"/>
    <property type="match status" value="1"/>
</dbReference>
<dbReference type="GO" id="GO:0008745">
    <property type="term" value="F:N-acetylmuramoyl-L-alanine amidase activity"/>
    <property type="evidence" value="ECO:0007669"/>
    <property type="project" value="InterPro"/>
</dbReference>